<dbReference type="KEGG" id="slc:SL103_30530"/>
<sequence>MDRCTESMKHAGGDLRSATVGDLGNGQIDQAGAEFKSAWEFGISQIAAVTDAIREGLQVTARAYHETDSAIQQAFAKGHRHSGATASRGSAEASPFG</sequence>
<accession>A0A1D7VTB8</accession>
<dbReference type="Proteomes" id="UP000094094">
    <property type="component" value="Chromosome"/>
</dbReference>
<gene>
    <name evidence="2" type="ORF">SL103_30530</name>
</gene>
<keyword evidence="3" id="KW-1185">Reference proteome</keyword>
<feature type="compositionally biased region" description="Basic and acidic residues" evidence="1">
    <location>
        <begin position="1"/>
        <end position="13"/>
    </location>
</feature>
<dbReference type="AlphaFoldDB" id="A0A1D7VTB8"/>
<evidence type="ECO:0000313" key="2">
    <source>
        <dbReference type="EMBL" id="AOP50012.1"/>
    </source>
</evidence>
<reference evidence="2 3" key="1">
    <citation type="submission" date="2016-09" db="EMBL/GenBank/DDBJ databases">
        <title>Complete genome sequencing of Streptomyces lydicus 103 and metabolic pathways analysis of antibiotic biosynthesis.</title>
        <authorList>
            <person name="Jia N."/>
            <person name="Ding M.-Z."/>
            <person name="Gao F."/>
            <person name="Yuan Y.-J."/>
        </authorList>
    </citation>
    <scope>NUCLEOTIDE SEQUENCE [LARGE SCALE GENOMIC DNA]</scope>
    <source>
        <strain evidence="2 3">103</strain>
    </source>
</reference>
<dbReference type="OrthoDB" id="4551929at2"/>
<feature type="region of interest" description="Disordered" evidence="1">
    <location>
        <begin position="1"/>
        <end position="21"/>
    </location>
</feature>
<evidence type="ECO:0000256" key="1">
    <source>
        <dbReference type="SAM" id="MobiDB-lite"/>
    </source>
</evidence>
<organism evidence="2 3">
    <name type="scientific">Streptomyces lydicus</name>
    <dbReference type="NCBI Taxonomy" id="47763"/>
    <lineage>
        <taxon>Bacteria</taxon>
        <taxon>Bacillati</taxon>
        <taxon>Actinomycetota</taxon>
        <taxon>Actinomycetes</taxon>
        <taxon>Kitasatosporales</taxon>
        <taxon>Streptomycetaceae</taxon>
        <taxon>Streptomyces</taxon>
    </lineage>
</organism>
<dbReference type="EMBL" id="CP017157">
    <property type="protein sequence ID" value="AOP50012.1"/>
    <property type="molecule type" value="Genomic_DNA"/>
</dbReference>
<protein>
    <submittedName>
        <fullName evidence="2">Uncharacterized protein</fullName>
    </submittedName>
</protein>
<name>A0A1D7VTB8_9ACTN</name>
<proteinExistence type="predicted"/>
<evidence type="ECO:0000313" key="3">
    <source>
        <dbReference type="Proteomes" id="UP000094094"/>
    </source>
</evidence>
<feature type="region of interest" description="Disordered" evidence="1">
    <location>
        <begin position="74"/>
        <end position="97"/>
    </location>
</feature>